<proteinExistence type="predicted"/>
<sequence length="499" mass="56697">MSSLPAFQDQESQNTSANLIENLQVEKSITQIHFQTSEQKLVCDLALCWALTVLGLSKITFKENMAVPAISAEQKQKILDDFRNGILPCKLMNIIQPNLISQISESLTPITSLENLAAFSTALASFGIPKKFIFKPMEYLQANPKGDELFLSNLLRLGILAHKKGFSSPDWFDLQTAQNIIESTQTRYNLNSSISSPQIYRNSALKRYAFSADDDYTIGSKIFQKLVELDETLNETVRKAAEKLNKAQSDNTYIAEELMKNLLIISNRLSQIENTQKVIMNTIETGHRKSFLNKGLHLRSNSSMNSVTFNSEDENKTNSPPISGAVSPKLYAKLPMEVLTSNLPKQDMMRLSVIYELIETESDYIRDLQLIIDLHQREMRASQIVDENALAVIFPNIEQLILTNQKLLDKLNEKKEENPFIEFIGKYNHKKKRLTLRKGDAFLESSEEWADVYTVYCKNYPMAVKQIQQLSTDQNFKKILQQISSSPEARGLSLESFLV</sequence>
<dbReference type="InterPro" id="IPR051480">
    <property type="entry name" value="Endocytic_GEF_Adapter"/>
</dbReference>
<dbReference type="GO" id="GO:0035025">
    <property type="term" value="P:positive regulation of Rho protein signal transduction"/>
    <property type="evidence" value="ECO:0007669"/>
    <property type="project" value="TreeGrafter"/>
</dbReference>
<keyword evidence="3" id="KW-0175">Coiled coil</keyword>
<dbReference type="Proteomes" id="UP001211907">
    <property type="component" value="Unassembled WGS sequence"/>
</dbReference>
<dbReference type="AlphaFoldDB" id="A0AAD5T491"/>
<dbReference type="GO" id="GO:0005737">
    <property type="term" value="C:cytoplasm"/>
    <property type="evidence" value="ECO:0007669"/>
    <property type="project" value="UniProtKB-SubCell"/>
</dbReference>
<dbReference type="Gene3D" id="1.10.418.10">
    <property type="entry name" value="Calponin-like domain"/>
    <property type="match status" value="1"/>
</dbReference>
<protein>
    <submittedName>
        <fullName evidence="6">Myosin 10A, isoform D</fullName>
    </submittedName>
</protein>
<evidence type="ECO:0000256" key="3">
    <source>
        <dbReference type="SAM" id="Coils"/>
    </source>
</evidence>
<reference evidence="6" key="1">
    <citation type="submission" date="2020-05" db="EMBL/GenBank/DDBJ databases">
        <title>Phylogenomic resolution of chytrid fungi.</title>
        <authorList>
            <person name="Stajich J.E."/>
            <person name="Amses K."/>
            <person name="Simmons R."/>
            <person name="Seto K."/>
            <person name="Myers J."/>
            <person name="Bonds A."/>
            <person name="Quandt C.A."/>
            <person name="Barry K."/>
            <person name="Liu P."/>
            <person name="Grigoriev I."/>
            <person name="Longcore J.E."/>
            <person name="James T.Y."/>
        </authorList>
    </citation>
    <scope>NUCLEOTIDE SEQUENCE</scope>
    <source>
        <strain evidence="6">JEL0513</strain>
    </source>
</reference>
<dbReference type="SUPFAM" id="SSF47576">
    <property type="entry name" value="Calponin-homology domain, CH-domain"/>
    <property type="match status" value="1"/>
</dbReference>
<feature type="domain" description="DH" evidence="4">
    <location>
        <begin position="349"/>
        <end position="499"/>
    </location>
</feature>
<evidence type="ECO:0000313" key="7">
    <source>
        <dbReference type="Proteomes" id="UP001211907"/>
    </source>
</evidence>
<dbReference type="InterPro" id="IPR036872">
    <property type="entry name" value="CH_dom_sf"/>
</dbReference>
<evidence type="ECO:0000256" key="2">
    <source>
        <dbReference type="ARBA" id="ARBA00022490"/>
    </source>
</evidence>
<dbReference type="PANTHER" id="PTHR46006">
    <property type="entry name" value="RHO GUANINE NUCLEOTIDE EXCHANGE FACTOR AT 64C, ISOFORM A"/>
    <property type="match status" value="1"/>
</dbReference>
<feature type="coiled-coil region" evidence="3">
    <location>
        <begin position="230"/>
        <end position="275"/>
    </location>
</feature>
<comment type="subcellular location">
    <subcellularLocation>
        <location evidence="1">Cytoplasm</location>
    </subcellularLocation>
</comment>
<dbReference type="PROSITE" id="PS50021">
    <property type="entry name" value="CH"/>
    <property type="match status" value="1"/>
</dbReference>
<dbReference type="PANTHER" id="PTHR46006:SF6">
    <property type="entry name" value="INTERSECTIN-2 ISOFORM X1"/>
    <property type="match status" value="1"/>
</dbReference>
<gene>
    <name evidence="6" type="primary">MYO20_2</name>
    <name evidence="6" type="ORF">HK100_010341</name>
</gene>
<dbReference type="Pfam" id="PF00621">
    <property type="entry name" value="RhoGEF"/>
    <property type="match status" value="1"/>
</dbReference>
<keyword evidence="7" id="KW-1185">Reference proteome</keyword>
<dbReference type="Gene3D" id="1.20.900.10">
    <property type="entry name" value="Dbl homology (DH) domain"/>
    <property type="match status" value="1"/>
</dbReference>
<name>A0AAD5T491_9FUNG</name>
<organism evidence="6 7">
    <name type="scientific">Physocladia obscura</name>
    <dbReference type="NCBI Taxonomy" id="109957"/>
    <lineage>
        <taxon>Eukaryota</taxon>
        <taxon>Fungi</taxon>
        <taxon>Fungi incertae sedis</taxon>
        <taxon>Chytridiomycota</taxon>
        <taxon>Chytridiomycota incertae sedis</taxon>
        <taxon>Chytridiomycetes</taxon>
        <taxon>Chytridiales</taxon>
        <taxon>Chytriomycetaceae</taxon>
        <taxon>Physocladia</taxon>
    </lineage>
</organism>
<dbReference type="Pfam" id="PF00307">
    <property type="entry name" value="CH"/>
    <property type="match status" value="1"/>
</dbReference>
<comment type="caution">
    <text evidence="6">The sequence shown here is derived from an EMBL/GenBank/DDBJ whole genome shotgun (WGS) entry which is preliminary data.</text>
</comment>
<evidence type="ECO:0000259" key="5">
    <source>
        <dbReference type="PROSITE" id="PS50021"/>
    </source>
</evidence>
<dbReference type="SMART" id="SM00325">
    <property type="entry name" value="RhoGEF"/>
    <property type="match status" value="1"/>
</dbReference>
<evidence type="ECO:0000256" key="1">
    <source>
        <dbReference type="ARBA" id="ARBA00004496"/>
    </source>
</evidence>
<dbReference type="InterPro" id="IPR035899">
    <property type="entry name" value="DBL_dom_sf"/>
</dbReference>
<dbReference type="InterPro" id="IPR001715">
    <property type="entry name" value="CH_dom"/>
</dbReference>
<dbReference type="InterPro" id="IPR000219">
    <property type="entry name" value="DH_dom"/>
</dbReference>
<evidence type="ECO:0000313" key="6">
    <source>
        <dbReference type="EMBL" id="KAJ3126286.1"/>
    </source>
</evidence>
<dbReference type="SUPFAM" id="SSF48065">
    <property type="entry name" value="DBL homology domain (DH-domain)"/>
    <property type="match status" value="1"/>
</dbReference>
<keyword evidence="2" id="KW-0963">Cytoplasm</keyword>
<evidence type="ECO:0000259" key="4">
    <source>
        <dbReference type="PROSITE" id="PS50010"/>
    </source>
</evidence>
<dbReference type="PROSITE" id="PS50010">
    <property type="entry name" value="DH_2"/>
    <property type="match status" value="1"/>
</dbReference>
<accession>A0AAD5T491</accession>
<dbReference type="EMBL" id="JADGJH010000567">
    <property type="protein sequence ID" value="KAJ3126286.1"/>
    <property type="molecule type" value="Genomic_DNA"/>
</dbReference>
<dbReference type="GO" id="GO:0005085">
    <property type="term" value="F:guanyl-nucleotide exchange factor activity"/>
    <property type="evidence" value="ECO:0007669"/>
    <property type="project" value="InterPro"/>
</dbReference>
<feature type="domain" description="Calponin-homology (CH)" evidence="5">
    <location>
        <begin position="40"/>
        <end position="159"/>
    </location>
</feature>